<protein>
    <recommendedName>
        <fullName evidence="3">Lipoprotein</fullName>
    </recommendedName>
</protein>
<dbReference type="EMBL" id="JBHUIT010000018">
    <property type="protein sequence ID" value="MFD2257163.1"/>
    <property type="molecule type" value="Genomic_DNA"/>
</dbReference>
<gene>
    <name evidence="1" type="ORF">ACFSSA_10775</name>
</gene>
<sequence length="121" mass="13967">MSKVGAMGARKISQISCLLLLVTSFIFAVSCKSRKGEHVQIFAEAKQLQNSLRGTGIVTREELLTQIDRVEVDGIRRWKISMRKNILIESIKAYRDYRNPSEMEKFIYSINRDFDIVLINK</sequence>
<proteinExistence type="predicted"/>
<evidence type="ECO:0000313" key="1">
    <source>
        <dbReference type="EMBL" id="MFD2257163.1"/>
    </source>
</evidence>
<dbReference type="Proteomes" id="UP001597375">
    <property type="component" value="Unassembled WGS sequence"/>
</dbReference>
<evidence type="ECO:0008006" key="3">
    <source>
        <dbReference type="Google" id="ProtNLM"/>
    </source>
</evidence>
<accession>A0ABW5D9Q8</accession>
<name>A0ABW5D9Q8_9BACT</name>
<dbReference type="RefSeq" id="WP_386820452.1">
    <property type="nucleotide sequence ID" value="NZ_JBHUIT010000018.1"/>
</dbReference>
<dbReference type="PROSITE" id="PS51257">
    <property type="entry name" value="PROKAR_LIPOPROTEIN"/>
    <property type="match status" value="1"/>
</dbReference>
<reference evidence="2" key="1">
    <citation type="journal article" date="2019" name="Int. J. Syst. Evol. Microbiol.">
        <title>The Global Catalogue of Microorganisms (GCM) 10K type strain sequencing project: providing services to taxonomists for standard genome sequencing and annotation.</title>
        <authorList>
            <consortium name="The Broad Institute Genomics Platform"/>
            <consortium name="The Broad Institute Genome Sequencing Center for Infectious Disease"/>
            <person name="Wu L."/>
            <person name="Ma J."/>
        </authorList>
    </citation>
    <scope>NUCLEOTIDE SEQUENCE [LARGE SCALE GENOMIC DNA]</scope>
    <source>
        <strain evidence="2">CGMCC 4.7106</strain>
    </source>
</reference>
<keyword evidence="2" id="KW-1185">Reference proteome</keyword>
<comment type="caution">
    <text evidence="1">The sequence shown here is derived from an EMBL/GenBank/DDBJ whole genome shotgun (WGS) entry which is preliminary data.</text>
</comment>
<organism evidence="1 2">
    <name type="scientific">Luteolibacter algae</name>
    <dbReference type="NCBI Taxonomy" id="454151"/>
    <lineage>
        <taxon>Bacteria</taxon>
        <taxon>Pseudomonadati</taxon>
        <taxon>Verrucomicrobiota</taxon>
        <taxon>Verrucomicrobiia</taxon>
        <taxon>Verrucomicrobiales</taxon>
        <taxon>Verrucomicrobiaceae</taxon>
        <taxon>Luteolibacter</taxon>
    </lineage>
</organism>
<evidence type="ECO:0000313" key="2">
    <source>
        <dbReference type="Proteomes" id="UP001597375"/>
    </source>
</evidence>